<evidence type="ECO:0000313" key="2">
    <source>
        <dbReference type="EMBL" id="CDP08397.1"/>
    </source>
</evidence>
<dbReference type="EMBL" id="HG739116">
    <property type="protein sequence ID" value="CDP08397.1"/>
    <property type="molecule type" value="Genomic_DNA"/>
</dbReference>
<evidence type="ECO:0000256" key="1">
    <source>
        <dbReference type="SAM" id="Phobius"/>
    </source>
</evidence>
<keyword evidence="1" id="KW-0812">Transmembrane</keyword>
<organism evidence="2 3">
    <name type="scientific">Coffea canephora</name>
    <name type="common">Robusta coffee</name>
    <dbReference type="NCBI Taxonomy" id="49390"/>
    <lineage>
        <taxon>Eukaryota</taxon>
        <taxon>Viridiplantae</taxon>
        <taxon>Streptophyta</taxon>
        <taxon>Embryophyta</taxon>
        <taxon>Tracheophyta</taxon>
        <taxon>Spermatophyta</taxon>
        <taxon>Magnoliopsida</taxon>
        <taxon>eudicotyledons</taxon>
        <taxon>Gunneridae</taxon>
        <taxon>Pentapetalae</taxon>
        <taxon>asterids</taxon>
        <taxon>lamiids</taxon>
        <taxon>Gentianales</taxon>
        <taxon>Rubiaceae</taxon>
        <taxon>Ixoroideae</taxon>
        <taxon>Gardenieae complex</taxon>
        <taxon>Bertiereae - Coffeeae clade</taxon>
        <taxon>Coffeeae</taxon>
        <taxon>Coffea</taxon>
    </lineage>
</organism>
<sequence length="243" mass="28105">MYPSQTTMTNVKNTSLFSQVMTKDPPQIQSPVISTYALETLLLIVQMNVDYALVVIIFYLKACRNYQSNQHPYLRYLLQLHQIMLRHPIQLHKTMASRLKVKLEILHGIVRSNALGKKQLQRKVIQSYKALTHLIAYLTSQISYLRRKIVNIVMQKSSILKQLIFAALMVLLFSMTINCPVFLLNYSLLKQKKQFVSVHMLEHITICLLSLYLVFTTTRRSAKGTMGSTLSKFKDRLTILLIN</sequence>
<feature type="transmembrane region" description="Helical" evidence="1">
    <location>
        <begin position="40"/>
        <end position="60"/>
    </location>
</feature>
<dbReference type="Proteomes" id="UP000295252">
    <property type="component" value="Chromosome IX"/>
</dbReference>
<feature type="transmembrane region" description="Helical" evidence="1">
    <location>
        <begin position="195"/>
        <end position="215"/>
    </location>
</feature>
<dbReference type="InParanoid" id="A0A068UJB7"/>
<reference evidence="3" key="1">
    <citation type="journal article" date="2014" name="Science">
        <title>The coffee genome provides insight into the convergent evolution of caffeine biosynthesis.</title>
        <authorList>
            <person name="Denoeud F."/>
            <person name="Carretero-Paulet L."/>
            <person name="Dereeper A."/>
            <person name="Droc G."/>
            <person name="Guyot R."/>
            <person name="Pietrella M."/>
            <person name="Zheng C."/>
            <person name="Alberti A."/>
            <person name="Anthony F."/>
            <person name="Aprea G."/>
            <person name="Aury J.M."/>
            <person name="Bento P."/>
            <person name="Bernard M."/>
            <person name="Bocs S."/>
            <person name="Campa C."/>
            <person name="Cenci A."/>
            <person name="Combes M.C."/>
            <person name="Crouzillat D."/>
            <person name="Da Silva C."/>
            <person name="Daddiego L."/>
            <person name="De Bellis F."/>
            <person name="Dussert S."/>
            <person name="Garsmeur O."/>
            <person name="Gayraud T."/>
            <person name="Guignon V."/>
            <person name="Jahn K."/>
            <person name="Jamilloux V."/>
            <person name="Joet T."/>
            <person name="Labadie K."/>
            <person name="Lan T."/>
            <person name="Leclercq J."/>
            <person name="Lepelley M."/>
            <person name="Leroy T."/>
            <person name="Li L.T."/>
            <person name="Librado P."/>
            <person name="Lopez L."/>
            <person name="Munoz A."/>
            <person name="Noel B."/>
            <person name="Pallavicini A."/>
            <person name="Perrotta G."/>
            <person name="Poncet V."/>
            <person name="Pot D."/>
            <person name="Priyono X."/>
            <person name="Rigoreau M."/>
            <person name="Rouard M."/>
            <person name="Rozas J."/>
            <person name="Tranchant-Dubreuil C."/>
            <person name="VanBuren R."/>
            <person name="Zhang Q."/>
            <person name="Andrade A.C."/>
            <person name="Argout X."/>
            <person name="Bertrand B."/>
            <person name="de Kochko A."/>
            <person name="Graziosi G."/>
            <person name="Henry R.J."/>
            <person name="Jayarama X."/>
            <person name="Ming R."/>
            <person name="Nagai C."/>
            <person name="Rounsley S."/>
            <person name="Sankoff D."/>
            <person name="Giuliano G."/>
            <person name="Albert V.A."/>
            <person name="Wincker P."/>
            <person name="Lashermes P."/>
        </authorList>
    </citation>
    <scope>NUCLEOTIDE SEQUENCE [LARGE SCALE GENOMIC DNA]</scope>
    <source>
        <strain evidence="3">cv. DH200-94</strain>
    </source>
</reference>
<protein>
    <submittedName>
        <fullName evidence="2">Uncharacterized protein</fullName>
    </submittedName>
</protein>
<dbReference type="Gramene" id="CDP08397">
    <property type="protein sequence ID" value="CDP08397"/>
    <property type="gene ID" value="GSCOC_T00027226001"/>
</dbReference>
<keyword evidence="1" id="KW-0472">Membrane</keyword>
<name>A0A068UJB7_COFCA</name>
<proteinExistence type="predicted"/>
<gene>
    <name evidence="2" type="ORF">GSCOC_T00027226001</name>
</gene>
<keyword evidence="3" id="KW-1185">Reference proteome</keyword>
<dbReference type="AlphaFoldDB" id="A0A068UJB7"/>
<accession>A0A068UJB7</accession>
<feature type="transmembrane region" description="Helical" evidence="1">
    <location>
        <begin position="163"/>
        <end position="183"/>
    </location>
</feature>
<evidence type="ECO:0000313" key="3">
    <source>
        <dbReference type="Proteomes" id="UP000295252"/>
    </source>
</evidence>
<keyword evidence="1" id="KW-1133">Transmembrane helix</keyword>